<dbReference type="AlphaFoldDB" id="A0A915JEH9"/>
<sequence>MVKEIDPLEVSKRRFTPVMGIIITIFYQIYFVSYNAFRGSKIDLSSVVSTKFIKTDLEEKLTNIQKQISKLNC</sequence>
<name>A0A915JEH9_ROMCU</name>
<evidence type="ECO:0000313" key="3">
    <source>
        <dbReference type="WBParaSite" id="nRc.2.0.1.t23986-RA"/>
    </source>
</evidence>
<keyword evidence="1" id="KW-1133">Transmembrane helix</keyword>
<keyword evidence="1" id="KW-0472">Membrane</keyword>
<evidence type="ECO:0000256" key="1">
    <source>
        <dbReference type="SAM" id="Phobius"/>
    </source>
</evidence>
<feature type="transmembrane region" description="Helical" evidence="1">
    <location>
        <begin position="15"/>
        <end position="37"/>
    </location>
</feature>
<organism evidence="2 3">
    <name type="scientific">Romanomermis culicivorax</name>
    <name type="common">Nematode worm</name>
    <dbReference type="NCBI Taxonomy" id="13658"/>
    <lineage>
        <taxon>Eukaryota</taxon>
        <taxon>Metazoa</taxon>
        <taxon>Ecdysozoa</taxon>
        <taxon>Nematoda</taxon>
        <taxon>Enoplea</taxon>
        <taxon>Dorylaimia</taxon>
        <taxon>Mermithida</taxon>
        <taxon>Mermithoidea</taxon>
        <taxon>Mermithidae</taxon>
        <taxon>Romanomermis</taxon>
    </lineage>
</organism>
<accession>A0A915JEH9</accession>
<proteinExistence type="predicted"/>
<dbReference type="Proteomes" id="UP000887565">
    <property type="component" value="Unplaced"/>
</dbReference>
<dbReference type="WBParaSite" id="nRc.2.0.1.t23986-RA">
    <property type="protein sequence ID" value="nRc.2.0.1.t23986-RA"/>
    <property type="gene ID" value="nRc.2.0.1.g23986"/>
</dbReference>
<evidence type="ECO:0000313" key="2">
    <source>
        <dbReference type="Proteomes" id="UP000887565"/>
    </source>
</evidence>
<protein>
    <submittedName>
        <fullName evidence="3">Uncharacterized protein</fullName>
    </submittedName>
</protein>
<keyword evidence="1" id="KW-0812">Transmembrane</keyword>
<keyword evidence="2" id="KW-1185">Reference proteome</keyword>
<reference evidence="3" key="1">
    <citation type="submission" date="2022-11" db="UniProtKB">
        <authorList>
            <consortium name="WormBaseParasite"/>
        </authorList>
    </citation>
    <scope>IDENTIFICATION</scope>
</reference>